<evidence type="ECO:0000313" key="2">
    <source>
        <dbReference type="Proteomes" id="UP000248395"/>
    </source>
</evidence>
<dbReference type="AlphaFoldDB" id="A0A318JQX6"/>
<name>A0A318JQX6_9NEIS</name>
<protein>
    <submittedName>
        <fullName evidence="1">Acyl-coenzyme A thioesterase PaaI-like protein</fullName>
    </submittedName>
</protein>
<dbReference type="Proteomes" id="UP000248395">
    <property type="component" value="Unassembled WGS sequence"/>
</dbReference>
<evidence type="ECO:0000313" key="1">
    <source>
        <dbReference type="EMBL" id="PXX51183.1"/>
    </source>
</evidence>
<dbReference type="InterPro" id="IPR027961">
    <property type="entry name" value="DUF4442"/>
</dbReference>
<comment type="caution">
    <text evidence="1">The sequence shown here is derived from an EMBL/GenBank/DDBJ whole genome shotgun (WGS) entry which is preliminary data.</text>
</comment>
<dbReference type="CDD" id="cd03443">
    <property type="entry name" value="PaaI_thioesterase"/>
    <property type="match status" value="1"/>
</dbReference>
<keyword evidence="2" id="KW-1185">Reference proteome</keyword>
<accession>A0A318JQX6</accession>
<proteinExistence type="predicted"/>
<dbReference type="OrthoDB" id="793353at2"/>
<dbReference type="Gene3D" id="3.10.129.10">
    <property type="entry name" value="Hotdog Thioesterase"/>
    <property type="match status" value="1"/>
</dbReference>
<dbReference type="Pfam" id="PF14539">
    <property type="entry name" value="DUF4442"/>
    <property type="match status" value="1"/>
</dbReference>
<dbReference type="SUPFAM" id="SSF54637">
    <property type="entry name" value="Thioesterase/thiol ester dehydrase-isomerase"/>
    <property type="match status" value="1"/>
</dbReference>
<gene>
    <name evidence="1" type="ORF">DFR38_101245</name>
</gene>
<organism evidence="1 2">
    <name type="scientific">Aquitalea magnusonii</name>
    <dbReference type="NCBI Taxonomy" id="332411"/>
    <lineage>
        <taxon>Bacteria</taxon>
        <taxon>Pseudomonadati</taxon>
        <taxon>Pseudomonadota</taxon>
        <taxon>Betaproteobacteria</taxon>
        <taxon>Neisseriales</taxon>
        <taxon>Chromobacteriaceae</taxon>
        <taxon>Aquitalea</taxon>
    </lineage>
</organism>
<sequence>MDYQKNSMSRIADKVGKLPPGLRSRVLSLLFGRLVPFLATSGLRFEQVGHTRLTVSIRNQRKVQNHIKGVHAAAMALLAETASGFVVGMNVPDDKLMLLKSMKVNYTKRSQGDMRAVATLSDAQIRDLYHIDKGETLVEVTVTDESGESPIQCEMVWAWIPKKRPQ</sequence>
<dbReference type="InterPro" id="IPR029069">
    <property type="entry name" value="HotDog_dom_sf"/>
</dbReference>
<reference evidence="1 2" key="1">
    <citation type="submission" date="2018-05" db="EMBL/GenBank/DDBJ databases">
        <title>Genomic Encyclopedia of Type Strains, Phase IV (KMG-IV): sequencing the most valuable type-strain genomes for metagenomic binning, comparative biology and taxonomic classification.</title>
        <authorList>
            <person name="Goeker M."/>
        </authorList>
    </citation>
    <scope>NUCLEOTIDE SEQUENCE [LARGE SCALE GENOMIC DNA]</scope>
    <source>
        <strain evidence="1 2">DSM 25134</strain>
    </source>
</reference>
<dbReference type="EMBL" id="QJKC01000001">
    <property type="protein sequence ID" value="PXX51183.1"/>
    <property type="molecule type" value="Genomic_DNA"/>
</dbReference>